<dbReference type="InterPro" id="IPR039682">
    <property type="entry name" value="Sec8/EXOC4"/>
</dbReference>
<dbReference type="GO" id="GO:0000145">
    <property type="term" value="C:exocyst"/>
    <property type="evidence" value="ECO:0007669"/>
    <property type="project" value="UniProtKB-UniRule"/>
</dbReference>
<dbReference type="PANTHER" id="PTHR14146">
    <property type="entry name" value="EXOCYST COMPLEX COMPONENT 4"/>
    <property type="match status" value="1"/>
</dbReference>
<dbReference type="Proteomes" id="UP000050795">
    <property type="component" value="Unassembled WGS sequence"/>
</dbReference>
<sequence length="1275" mass="141920">MTQSSYLMAFIRSLMENSSMDIREKKKRQLEKDFTETGAVLNICLTEKLPDVNKILSTYGIVSQRIRDNKTSVTKIQRDLMECKSLLYCNREELRRLWLELVEQRRCLELVDQVDRLRSTPDVLNCLVAARAWSEATFVMINANYMLESDIASIPAVQGLKTELTQKNKFLIDELKKELNRLLYDKPCTLALNSRLRNLDSLQLRKSSYSNFEDSASINTTAVTHFVSLPLSDWHSASVVEPIVDSNLYKEPRAVAKSVALSAASHAANNESSSINQNGQSQQHQQTSMSHSDWIREIVAVTHCLMRLQKLPQFLGDWRPQTHISHMTGTGHVFSAPLILGQGLIGEIHRSIVLKISKAVENKAIAQNDSMPLSDMNSTRYLIKLLELVFDALFMQARACLLVLRALNTAKQKQFKASTELEGLTCKYIWSCVQHEVYCILLTHLGNISPAELNEAALASTKTGLLKLQSSRNTTNNDMIMMSPGTDSQNLPIDPTKVDLNTLMGRKRMGAFNFASITSTSTSGNPTSSNSGNTTANTNPKDPQSNITGGSGGNTSSSGTAIGGGGQGGGSSIGGGAANANQIQNSVTLFSFSNASHYLGISNYVSENRAMSFLPGVESKSGQNIIDKAAPIYPLACRPSGDNILSVYKMVMEFIEAVEWEMIKYTELSDLHSAAFLHAGASHDDRQRCQLREQLKNFISNTYLPGKLSSLRNKLQRSLNSPDALTAVVSQQTIRELNLSRPILMIVYTVDQCLEEVRKMCTALPEYANGCLQIGLTILDDFITAAWRLYRNIGEVEKGGGLAVPSSEWSKDDDVSRFWKKFPSWQRMATHEARLLANNTLMEKAFTKKRHGAIVAPPGSTTTAGYDDAGKRDNINSADRKGYSEEQKLDGRDKATTSGEGGDSTITPVCAIALGLYNNDISSCIAGGSSISSNMHTTTIIPFANGLGSSTDQTDNADRGLEYMRLHGIIHEREATRLAVAETDQLIHMIRDELPEDGNKSEQILPTLRNIQLIKVLGRLTESLCWLCHRVLSLDTWTQESKKYQTRFNLRNNSMGGGGGGVGEDASCPPVDYYNSFVTYAKELNRLSEACLLMTYLEVRIQAFNYFGTLPEDVTYWCPLDDVDVDKYVTDFLLFIEQVKDLSIHTFSRHKFRFIFDGLGDFISQLLLRLIPQIERMNANGNKKMCRNVYRLQQALTTLTESHESDLIRVKQLYELFFLTPESVVNRLMEQGTAFDHTVYANLLHLYRRSHSTYAYSKIQSCIARLATVTPSGPI</sequence>
<proteinExistence type="inferred from homology"/>
<evidence type="ECO:0000313" key="3">
    <source>
        <dbReference type="Proteomes" id="UP000050795"/>
    </source>
</evidence>
<dbReference type="GO" id="GO:0090522">
    <property type="term" value="P:vesicle tethering involved in exocytosis"/>
    <property type="evidence" value="ECO:0007669"/>
    <property type="project" value="UniProtKB-UniRule"/>
</dbReference>
<organism evidence="3 4">
    <name type="scientific">Trichobilharzia regenti</name>
    <name type="common">Nasal bird schistosome</name>
    <dbReference type="NCBI Taxonomy" id="157069"/>
    <lineage>
        <taxon>Eukaryota</taxon>
        <taxon>Metazoa</taxon>
        <taxon>Spiralia</taxon>
        <taxon>Lophotrochozoa</taxon>
        <taxon>Platyhelminthes</taxon>
        <taxon>Trematoda</taxon>
        <taxon>Digenea</taxon>
        <taxon>Strigeidida</taxon>
        <taxon>Schistosomatoidea</taxon>
        <taxon>Schistosomatidae</taxon>
        <taxon>Trichobilharzia</taxon>
    </lineage>
</organism>
<dbReference type="GO" id="GO:0045202">
    <property type="term" value="C:synapse"/>
    <property type="evidence" value="ECO:0007669"/>
    <property type="project" value="TreeGrafter"/>
</dbReference>
<feature type="region of interest" description="Disordered" evidence="2">
    <location>
        <begin position="854"/>
        <end position="902"/>
    </location>
</feature>
<dbReference type="GO" id="GO:0006893">
    <property type="term" value="P:Golgi to plasma membrane transport"/>
    <property type="evidence" value="ECO:0007669"/>
    <property type="project" value="TreeGrafter"/>
</dbReference>
<feature type="compositionally biased region" description="Low complexity" evidence="2">
    <location>
        <begin position="517"/>
        <end position="560"/>
    </location>
</feature>
<dbReference type="GO" id="GO:0015031">
    <property type="term" value="P:protein transport"/>
    <property type="evidence" value="ECO:0007669"/>
    <property type="project" value="UniProtKB-KW"/>
</dbReference>
<reference evidence="3" key="1">
    <citation type="submission" date="2022-06" db="EMBL/GenBank/DDBJ databases">
        <authorList>
            <person name="Berger JAMES D."/>
            <person name="Berger JAMES D."/>
        </authorList>
    </citation>
    <scope>NUCLEOTIDE SEQUENCE [LARGE SCALE GENOMIC DNA]</scope>
</reference>
<evidence type="ECO:0000256" key="1">
    <source>
        <dbReference type="RuleBase" id="RU367079"/>
    </source>
</evidence>
<dbReference type="AlphaFoldDB" id="A0AA85IUR6"/>
<dbReference type="GO" id="GO:0007268">
    <property type="term" value="P:chemical synaptic transmission"/>
    <property type="evidence" value="ECO:0007669"/>
    <property type="project" value="TreeGrafter"/>
</dbReference>
<evidence type="ECO:0000313" key="4">
    <source>
        <dbReference type="WBParaSite" id="TREG1_109600.1"/>
    </source>
</evidence>
<reference evidence="4" key="2">
    <citation type="submission" date="2023-11" db="UniProtKB">
        <authorList>
            <consortium name="WormBaseParasite"/>
        </authorList>
    </citation>
    <scope>IDENTIFICATION</scope>
</reference>
<name>A0AA85IUR6_TRIRE</name>
<dbReference type="GO" id="GO:0006612">
    <property type="term" value="P:protein targeting to membrane"/>
    <property type="evidence" value="ECO:0007669"/>
    <property type="project" value="UniProtKB-UniRule"/>
</dbReference>
<evidence type="ECO:0000256" key="2">
    <source>
        <dbReference type="SAM" id="MobiDB-lite"/>
    </source>
</evidence>
<feature type="compositionally biased region" description="Basic and acidic residues" evidence="2">
    <location>
        <begin position="868"/>
        <end position="895"/>
    </location>
</feature>
<keyword evidence="3" id="KW-1185">Reference proteome</keyword>
<feature type="compositionally biased region" description="Gly residues" evidence="2">
    <location>
        <begin position="561"/>
        <end position="573"/>
    </location>
</feature>
<dbReference type="WBParaSite" id="TREG1_109600.1">
    <property type="protein sequence ID" value="TREG1_109600.1"/>
    <property type="gene ID" value="TREG1_109600"/>
</dbReference>
<keyword evidence="1" id="KW-0268">Exocytosis</keyword>
<accession>A0AA85IUR6</accession>
<keyword evidence="1" id="KW-0653">Protein transport</keyword>
<comment type="function">
    <text evidence="1">Component of the exocyst complex involved in the docking of exocytic vesicles with fusion sites on the plasma membrane.</text>
</comment>
<dbReference type="GO" id="GO:0032584">
    <property type="term" value="C:growth cone membrane"/>
    <property type="evidence" value="ECO:0007669"/>
    <property type="project" value="TreeGrafter"/>
</dbReference>
<feature type="region of interest" description="Disordered" evidence="2">
    <location>
        <begin position="517"/>
        <end position="573"/>
    </location>
</feature>
<protein>
    <recommendedName>
        <fullName evidence="1">Exocyst complex component Sec8</fullName>
    </recommendedName>
</protein>
<feature type="region of interest" description="Disordered" evidence="2">
    <location>
        <begin position="269"/>
        <end position="288"/>
    </location>
</feature>
<comment type="similarity">
    <text evidence="1">Belongs to the SEC8 family.</text>
</comment>
<dbReference type="PANTHER" id="PTHR14146:SF0">
    <property type="entry name" value="EXOCYST COMPLEX COMPONENT 4"/>
    <property type="match status" value="1"/>
</dbReference>
<keyword evidence="1" id="KW-0813">Transport</keyword>